<sequence>MIQFWLKIFLLIVVLQSCEQTIKFKNRNHIKPSNVGRIFNGRPVHVSEVPFIVQLLKKRNSVKPFCTGFLIGPTKVVTASHCIYDVNSGNYTKDLLQDKNCNKIKPSDIGRIINGRRVHVSEAPFIVQLLKNRHSNQIFCHGFLVGPDKVVTAAHCIYNVDSGNFTKNRIYVRYGTSLRNESRYPEVKASYIVRHRHYNKRMISKRMGRMPINDIAVLRLAVHIRKSYNVDFAKLPTYEFDGVFPVSIYGCGRMERLNGTRSEFLLKTTMTTKRTADCVNYRNPGCLSRESCQHICAISNYCASGKGDSGGPIVFPDGTVVGLVTDERRIVNGTKINLSEIPYFVQILFIPNGTSFCSGFLIASNRVVTSAHCVWNFAQNSWRHERFFIRYGSTLRNEIKYPEIEVGHIVRHRWYNKSGIYSVPYNDIAVLILKNHILNDYEINYAKLPTYEFDGVFFVSLYGFGRMNDDEPRNGELLKTTMMTKLNRQCVRDWNPGCLPQQYCQYICADSEYTATGKGDSGGPVVFYDGTVVGIVTYNVRARDMDQDNYPPYELRLFERTWLSERFYIRYGSSFRDEIKYPEIEVGHVVRHLWFNNFSYGLYNDIAVLVLKNHISNNYAINYAKLPTYEFDGAFLVSVFGFGFLHVKGPQSDILLKTTMMTMLNRQCVREWNPGCLPQQDCQHICVDSFYTGTGKGDSGGPVVFYDGTVVGLVNYALNWKVVVFNDCELIIKLNHRKHTLPSDEGRIFNGRRVHISEVPFVVQLLKKRSSAKIFCTGFLISHNKVVTASHCIYDAISEKFTKERIYIRYGTSLRNESRYPTVKVSYIVRHRLYNESMINERYGRIPINDIAVLRLKHDIVRSSNVDYAKLPTYEFEGIFSVSLYGWGRMDINGSRSEFLLKTTMKTKRTSQCVNRMNPGCLSRKKCQHICAVSTYSGTGTGDSGGPIVFSDGTVVGLATVTKMIYNHSKLFFIIFHVVFANNNNSPWKPSNEARIINGKIVNGSEVPSIVQLLQNTDEEPYCGGTLITENRVLTAAHCVYDHNDQTYEEQIYIRYGTVYSHKSSYPLVKVAEIWRHPDFKKDDGELINDIAILILEQNIKPTEDVGYAKLPTSNFNDRRTVIVYGWSGEDFCEPCNPILRKAEMIARPSKQCVELEKAECPSVRNCKIMCATGKFWGSAVGDSGGPVFLPDKTLVGIISSRLNLFSFESPPWEEVKMNQYCLKWFFVATIQIVFCYNNNDHLKPSDETRIINGKLVNVSEVPSIVQLLSNTVGNPYCAGTLITDNRVLTAAHCVYNLEDQTYVEQIYIRYGTSYSYKSPYPLIKVVEIWRHPDYMLSNDGGDINDIAILILDQIIIPSKDVGYAKLPEYNFNDRRTVTVYGWAGDDLYEHHSPTLRKTEMIARPTWQCVKINLTECSSVRDCKIICATSKFSGTGFGDSGGPVFLPNKTLVGIISTGFDDNSFESPFWEENKFVKVFHRLDFINLKEKYDVKNLKTSKPQTRKH</sequence>
<dbReference type="GO" id="GO:0006508">
    <property type="term" value="P:proteolysis"/>
    <property type="evidence" value="ECO:0007669"/>
    <property type="project" value="UniProtKB-KW"/>
</dbReference>
<dbReference type="Pfam" id="PF00089">
    <property type="entry name" value="Trypsin"/>
    <property type="match status" value="7"/>
</dbReference>
<name>A0A9Q0RQU1_BLOTA</name>
<feature type="domain" description="Peptidase S1" evidence="8">
    <location>
        <begin position="112"/>
        <end position="325"/>
    </location>
</feature>
<dbReference type="PANTHER" id="PTHR24276:SF98">
    <property type="entry name" value="FI18310P1-RELATED"/>
    <property type="match status" value="1"/>
</dbReference>
<evidence type="ECO:0000256" key="1">
    <source>
        <dbReference type="ARBA" id="ARBA00007664"/>
    </source>
</evidence>
<keyword evidence="3 6" id="KW-0378">Hydrolase</keyword>
<feature type="domain" description="Peptidase S1" evidence="8">
    <location>
        <begin position="748"/>
        <end position="994"/>
    </location>
</feature>
<dbReference type="Proteomes" id="UP001142055">
    <property type="component" value="Chromosome 1"/>
</dbReference>
<comment type="caution">
    <text evidence="9">The sequence shown here is derived from an EMBL/GenBank/DDBJ whole genome shotgun (WGS) entry which is preliminary data.</text>
</comment>
<dbReference type="GO" id="GO:0004252">
    <property type="term" value="F:serine-type endopeptidase activity"/>
    <property type="evidence" value="ECO:0007669"/>
    <property type="project" value="InterPro"/>
</dbReference>
<reference evidence="9" key="1">
    <citation type="submission" date="2022-12" db="EMBL/GenBank/DDBJ databases">
        <title>Genome assemblies of Blomia tropicalis.</title>
        <authorList>
            <person name="Cui Y."/>
        </authorList>
    </citation>
    <scope>NUCLEOTIDE SEQUENCE</scope>
    <source>
        <tissue evidence="9">Adult mites</tissue>
    </source>
</reference>
<evidence type="ECO:0000256" key="3">
    <source>
        <dbReference type="ARBA" id="ARBA00022801"/>
    </source>
</evidence>
<keyword evidence="10" id="KW-1185">Reference proteome</keyword>
<accession>A0A9Q0RQU1</accession>
<protein>
    <recommendedName>
        <fullName evidence="8">Peptidase S1 domain-containing protein</fullName>
    </recommendedName>
</protein>
<dbReference type="InterPro" id="IPR043504">
    <property type="entry name" value="Peptidase_S1_PA_chymotrypsin"/>
</dbReference>
<dbReference type="Gene3D" id="2.40.10.10">
    <property type="entry name" value="Trypsin-like serine proteases"/>
    <property type="match status" value="7"/>
</dbReference>
<keyword evidence="5" id="KW-1015">Disulfide bond</keyword>
<keyword evidence="4 6" id="KW-0720">Serine protease</keyword>
<evidence type="ECO:0000313" key="10">
    <source>
        <dbReference type="Proteomes" id="UP001142055"/>
    </source>
</evidence>
<dbReference type="PROSITE" id="PS50240">
    <property type="entry name" value="TRYPSIN_DOM"/>
    <property type="match status" value="5"/>
</dbReference>
<dbReference type="PROSITE" id="PS51257">
    <property type="entry name" value="PROKAR_LIPOPROTEIN"/>
    <property type="match status" value="1"/>
</dbReference>
<evidence type="ECO:0000256" key="5">
    <source>
        <dbReference type="ARBA" id="ARBA00023157"/>
    </source>
</evidence>
<evidence type="ECO:0000256" key="7">
    <source>
        <dbReference type="SAM" id="SignalP"/>
    </source>
</evidence>
<evidence type="ECO:0000256" key="6">
    <source>
        <dbReference type="RuleBase" id="RU363034"/>
    </source>
</evidence>
<dbReference type="SUPFAM" id="SSF50494">
    <property type="entry name" value="Trypsin-like serine proteases"/>
    <property type="match status" value="7"/>
</dbReference>
<keyword evidence="2 6" id="KW-0645">Protease</keyword>
<evidence type="ECO:0000256" key="4">
    <source>
        <dbReference type="ARBA" id="ARBA00022825"/>
    </source>
</evidence>
<dbReference type="InterPro" id="IPR001254">
    <property type="entry name" value="Trypsin_dom"/>
</dbReference>
<gene>
    <name evidence="9" type="ORF">RDWZM_000826</name>
</gene>
<dbReference type="PANTHER" id="PTHR24276">
    <property type="entry name" value="POLYSERASE-RELATED"/>
    <property type="match status" value="1"/>
</dbReference>
<dbReference type="PROSITE" id="PS00135">
    <property type="entry name" value="TRYPSIN_SER"/>
    <property type="match status" value="3"/>
</dbReference>
<dbReference type="EMBL" id="JAPWDV010000001">
    <property type="protein sequence ID" value="KAJ6222281.1"/>
    <property type="molecule type" value="Genomic_DNA"/>
</dbReference>
<dbReference type="PROSITE" id="PS00134">
    <property type="entry name" value="TRYPSIN_HIS"/>
    <property type="match status" value="2"/>
</dbReference>
<dbReference type="InterPro" id="IPR001314">
    <property type="entry name" value="Peptidase_S1A"/>
</dbReference>
<evidence type="ECO:0000256" key="2">
    <source>
        <dbReference type="ARBA" id="ARBA00022670"/>
    </source>
</evidence>
<dbReference type="InterPro" id="IPR009003">
    <property type="entry name" value="Peptidase_S1_PA"/>
</dbReference>
<proteinExistence type="inferred from homology"/>
<feature type="domain" description="Peptidase S1" evidence="8">
    <location>
        <begin position="996"/>
        <end position="1225"/>
    </location>
</feature>
<organism evidence="9 10">
    <name type="scientific">Blomia tropicalis</name>
    <name type="common">Mite</name>
    <dbReference type="NCBI Taxonomy" id="40697"/>
    <lineage>
        <taxon>Eukaryota</taxon>
        <taxon>Metazoa</taxon>
        <taxon>Ecdysozoa</taxon>
        <taxon>Arthropoda</taxon>
        <taxon>Chelicerata</taxon>
        <taxon>Arachnida</taxon>
        <taxon>Acari</taxon>
        <taxon>Acariformes</taxon>
        <taxon>Sarcoptiformes</taxon>
        <taxon>Astigmata</taxon>
        <taxon>Glycyphagoidea</taxon>
        <taxon>Echimyopodidae</taxon>
        <taxon>Blomia</taxon>
    </lineage>
</organism>
<dbReference type="OMA" id="RNESRYP"/>
<comment type="similarity">
    <text evidence="1">Belongs to the peptidase S1 family.</text>
</comment>
<feature type="domain" description="Peptidase S1" evidence="8">
    <location>
        <begin position="330"/>
        <end position="568"/>
    </location>
</feature>
<evidence type="ECO:0000259" key="8">
    <source>
        <dbReference type="PROSITE" id="PS50240"/>
    </source>
</evidence>
<feature type="signal peptide" evidence="7">
    <location>
        <begin position="1"/>
        <end position="20"/>
    </location>
</feature>
<dbReference type="SMART" id="SM00020">
    <property type="entry name" value="Tryp_SPc"/>
    <property type="match status" value="5"/>
</dbReference>
<dbReference type="InterPro" id="IPR018114">
    <property type="entry name" value="TRYPSIN_HIS"/>
</dbReference>
<feature type="domain" description="Peptidase S1" evidence="8">
    <location>
        <begin position="1251"/>
        <end position="1489"/>
    </location>
</feature>
<dbReference type="InterPro" id="IPR033116">
    <property type="entry name" value="TRYPSIN_SER"/>
</dbReference>
<evidence type="ECO:0000313" key="9">
    <source>
        <dbReference type="EMBL" id="KAJ6222281.1"/>
    </source>
</evidence>
<feature type="chain" id="PRO_5040216568" description="Peptidase S1 domain-containing protein" evidence="7">
    <location>
        <begin position="21"/>
        <end position="1505"/>
    </location>
</feature>
<dbReference type="InterPro" id="IPR050430">
    <property type="entry name" value="Peptidase_S1"/>
</dbReference>
<keyword evidence="7" id="KW-0732">Signal</keyword>
<dbReference type="PRINTS" id="PR00722">
    <property type="entry name" value="CHYMOTRYPSIN"/>
</dbReference>